<organism evidence="1 2">
    <name type="scientific">Xenoophorus captivus</name>
    <dbReference type="NCBI Taxonomy" id="1517983"/>
    <lineage>
        <taxon>Eukaryota</taxon>
        <taxon>Metazoa</taxon>
        <taxon>Chordata</taxon>
        <taxon>Craniata</taxon>
        <taxon>Vertebrata</taxon>
        <taxon>Euteleostomi</taxon>
        <taxon>Actinopterygii</taxon>
        <taxon>Neopterygii</taxon>
        <taxon>Teleostei</taxon>
        <taxon>Neoteleostei</taxon>
        <taxon>Acanthomorphata</taxon>
        <taxon>Ovalentaria</taxon>
        <taxon>Atherinomorphae</taxon>
        <taxon>Cyprinodontiformes</taxon>
        <taxon>Goodeidae</taxon>
        <taxon>Xenoophorus</taxon>
    </lineage>
</organism>
<reference evidence="1 2" key="1">
    <citation type="submission" date="2021-06" db="EMBL/GenBank/DDBJ databases">
        <authorList>
            <person name="Palmer J.M."/>
        </authorList>
    </citation>
    <scope>NUCLEOTIDE SEQUENCE [LARGE SCALE GENOMIC DNA]</scope>
    <source>
        <strain evidence="1 2">XC_2019</strain>
        <tissue evidence="1">Muscle</tissue>
    </source>
</reference>
<gene>
    <name evidence="1" type="ORF">XENOCAPTIV_029569</name>
</gene>
<sequence>EDFEAMEQDLPIVGEEPREPQLWTERRCMSVQILLMMMETDAAGGPFSEPTTPQS</sequence>
<dbReference type="Proteomes" id="UP001434883">
    <property type="component" value="Unassembled WGS sequence"/>
</dbReference>
<keyword evidence="2" id="KW-1185">Reference proteome</keyword>
<evidence type="ECO:0000313" key="1">
    <source>
        <dbReference type="EMBL" id="MEQ2200451.1"/>
    </source>
</evidence>
<protein>
    <submittedName>
        <fullName evidence="1">Uncharacterized protein</fullName>
    </submittedName>
</protein>
<name>A0ABV0QYD4_9TELE</name>
<proteinExistence type="predicted"/>
<dbReference type="EMBL" id="JAHRIN010026073">
    <property type="protein sequence ID" value="MEQ2200451.1"/>
    <property type="molecule type" value="Genomic_DNA"/>
</dbReference>
<comment type="caution">
    <text evidence="1">The sequence shown here is derived from an EMBL/GenBank/DDBJ whole genome shotgun (WGS) entry which is preliminary data.</text>
</comment>
<accession>A0ABV0QYD4</accession>
<evidence type="ECO:0000313" key="2">
    <source>
        <dbReference type="Proteomes" id="UP001434883"/>
    </source>
</evidence>
<feature type="non-terminal residue" evidence="1">
    <location>
        <position position="1"/>
    </location>
</feature>